<protein>
    <recommendedName>
        <fullName evidence="4">F-box domain-containing protein</fullName>
    </recommendedName>
</protein>
<comment type="caution">
    <text evidence="2">The sequence shown here is derived from an EMBL/GenBank/DDBJ whole genome shotgun (WGS) entry which is preliminary data.</text>
</comment>
<feature type="compositionally biased region" description="Polar residues" evidence="1">
    <location>
        <begin position="1"/>
        <end position="14"/>
    </location>
</feature>
<feature type="compositionally biased region" description="Acidic residues" evidence="1">
    <location>
        <begin position="593"/>
        <end position="621"/>
    </location>
</feature>
<evidence type="ECO:0000313" key="3">
    <source>
        <dbReference type="Proteomes" id="UP000654370"/>
    </source>
</evidence>
<evidence type="ECO:0000313" key="2">
    <source>
        <dbReference type="EMBL" id="KAG2172802.1"/>
    </source>
</evidence>
<keyword evidence="3" id="KW-1185">Reference proteome</keyword>
<organism evidence="2 3">
    <name type="scientific">Mortierella isabellina</name>
    <name type="common">Filamentous fungus</name>
    <name type="synonym">Umbelopsis isabellina</name>
    <dbReference type="NCBI Taxonomy" id="91625"/>
    <lineage>
        <taxon>Eukaryota</taxon>
        <taxon>Fungi</taxon>
        <taxon>Fungi incertae sedis</taxon>
        <taxon>Mucoromycota</taxon>
        <taxon>Mucoromycotina</taxon>
        <taxon>Umbelopsidomycetes</taxon>
        <taxon>Umbelopsidales</taxon>
        <taxon>Umbelopsidaceae</taxon>
        <taxon>Umbelopsis</taxon>
    </lineage>
</organism>
<evidence type="ECO:0000256" key="1">
    <source>
        <dbReference type="SAM" id="MobiDB-lite"/>
    </source>
</evidence>
<evidence type="ECO:0008006" key="4">
    <source>
        <dbReference type="Google" id="ProtNLM"/>
    </source>
</evidence>
<feature type="region of interest" description="Disordered" evidence="1">
    <location>
        <begin position="1"/>
        <end position="66"/>
    </location>
</feature>
<gene>
    <name evidence="2" type="ORF">INT43_000149</name>
</gene>
<dbReference type="OrthoDB" id="2365859at2759"/>
<dbReference type="AlphaFoldDB" id="A0A8H7PF51"/>
<accession>A0A8H7PF51</accession>
<dbReference type="Proteomes" id="UP000654370">
    <property type="component" value="Unassembled WGS sequence"/>
</dbReference>
<name>A0A8H7PF51_MORIS</name>
<feature type="region of interest" description="Disordered" evidence="1">
    <location>
        <begin position="577"/>
        <end position="638"/>
    </location>
</feature>
<reference evidence="2" key="1">
    <citation type="submission" date="2020-12" db="EMBL/GenBank/DDBJ databases">
        <title>Metabolic potential, ecology and presence of endohyphal bacteria is reflected in genomic diversity of Mucoromycotina.</title>
        <authorList>
            <person name="Muszewska A."/>
            <person name="Okrasinska A."/>
            <person name="Steczkiewicz K."/>
            <person name="Drgas O."/>
            <person name="Orlowska M."/>
            <person name="Perlinska-Lenart U."/>
            <person name="Aleksandrzak-Piekarczyk T."/>
            <person name="Szatraj K."/>
            <person name="Zielenkiewicz U."/>
            <person name="Pilsyk S."/>
            <person name="Malc E."/>
            <person name="Mieczkowski P."/>
            <person name="Kruszewska J.S."/>
            <person name="Biernat P."/>
            <person name="Pawlowska J."/>
        </authorList>
    </citation>
    <scope>NUCLEOTIDE SEQUENCE</scope>
    <source>
        <strain evidence="2">WA0000067209</strain>
    </source>
</reference>
<proteinExistence type="predicted"/>
<sequence>MESDSVNNMLNLSPSHPPVEPSIWQQKPDFEQSPFKRPTLTCATPSSCSSASSSSTSSGGSVYTPLGNKDDKESILALVNPKPYDHAGKCSFEILPQDILIEIFAWYSQPQILRLVNRSFHKASKITSTKALWLLRHYPYYKALEKSMRWRFFDVAVAKAMYTLNPDIFCSRFYVRKAILKLDKEKYRFKSSKKVLQHFVLLTGKKYFGLDPEDDSEFPLQKSTGDDRAMTEAIQKRQWNKVEHIGSVSGYGYWVHAPFARQNLNSMLLEARNLAQSIEVPHPSTIQHPQNHGAVTDSTSTKPSPAARHHIKTTTILPQGFLKALRTCLYTMCSSYMPPHLNRASPYSDKYLVKLALQTELRSVYSLVLDKLGPYLTSKDREAIIDGMSFEGVTTDETFINIIRHYTFPIQYGKWNEKPLFALAWHNMAHRINLLLDLGYEPRYILPSSNENSFLHDLLCADNTSLEIYFVLLDAGLPLELSAIKKIVQDSVFDGVLLGWIIKNWNHINSRVEWAVLQDLMVAYSTTGQVAVKPMGSRVPQASLIDWRRREEEDHRMHEREFEVAVLSELEAARANEENGYADDEGAGSSSPEGDELSREDEDEGVEVDDIDDIADSSDDEHEAHADWRNMPLQSLQA</sequence>
<dbReference type="EMBL" id="JAEPQZ010000016">
    <property type="protein sequence ID" value="KAG2172802.1"/>
    <property type="molecule type" value="Genomic_DNA"/>
</dbReference>
<feature type="region of interest" description="Disordered" evidence="1">
    <location>
        <begin position="285"/>
        <end position="306"/>
    </location>
</feature>
<feature type="compositionally biased region" description="Low complexity" evidence="1">
    <location>
        <begin position="38"/>
        <end position="61"/>
    </location>
</feature>